<evidence type="ECO:0008006" key="5">
    <source>
        <dbReference type="Google" id="ProtNLM"/>
    </source>
</evidence>
<evidence type="ECO:0000256" key="2">
    <source>
        <dbReference type="SAM" id="SignalP"/>
    </source>
</evidence>
<organism evidence="3 4">
    <name type="scientific">Dietzia lutea</name>
    <dbReference type="NCBI Taxonomy" id="546160"/>
    <lineage>
        <taxon>Bacteria</taxon>
        <taxon>Bacillati</taxon>
        <taxon>Actinomycetota</taxon>
        <taxon>Actinomycetes</taxon>
        <taxon>Mycobacteriales</taxon>
        <taxon>Dietziaceae</taxon>
        <taxon>Dietzia</taxon>
    </lineage>
</organism>
<feature type="chain" id="PRO_5039493350" description="LGFP repeat-containing protein" evidence="2">
    <location>
        <begin position="23"/>
        <end position="173"/>
    </location>
</feature>
<dbReference type="Pfam" id="PF08310">
    <property type="entry name" value="LGFP"/>
    <property type="match status" value="2"/>
</dbReference>
<sequence>MDRITRVLAPLALAVFTGAGLVACSSDDGPTAGDSAAPASPSAVTPAETATTTSSTPVPGPAGSPVDIPAAVAQRWEELGGEQGTLGRVTGPATEVAGGSVVDFERGAIVLTPRGRPFVVQGEILAAYREAGGPAGDLGFPTADEATTDGGWISTFEGGVITYLDGVAEVETD</sequence>
<name>A0A2S1R7Z6_9ACTN</name>
<evidence type="ECO:0000256" key="1">
    <source>
        <dbReference type="SAM" id="MobiDB-lite"/>
    </source>
</evidence>
<gene>
    <name evidence="3" type="ORF">A6035_09765</name>
</gene>
<protein>
    <recommendedName>
        <fullName evidence="5">LGFP repeat-containing protein</fullName>
    </recommendedName>
</protein>
<dbReference type="PROSITE" id="PS51257">
    <property type="entry name" value="PROKAR_LIPOPROTEIN"/>
    <property type="match status" value="1"/>
</dbReference>
<reference evidence="3 4" key="1">
    <citation type="submission" date="2016-04" db="EMBL/GenBank/DDBJ databases">
        <title>Complete genome sequence of Dietzia lutea YIM 80766T, a strain isolated from desert soil in Egypt.</title>
        <authorList>
            <person name="Zhao J."/>
            <person name="Hu B."/>
            <person name="Geng S."/>
            <person name="Nie Y."/>
            <person name="Tang Y."/>
        </authorList>
    </citation>
    <scope>NUCLEOTIDE SEQUENCE [LARGE SCALE GENOMIC DNA]</scope>
    <source>
        <strain evidence="3 4">YIM 80766</strain>
    </source>
</reference>
<keyword evidence="2" id="KW-0732">Signal</keyword>
<dbReference type="AlphaFoldDB" id="A0A2S1R7Z6"/>
<dbReference type="KEGG" id="dlu:A6035_09765"/>
<dbReference type="EMBL" id="CP015449">
    <property type="protein sequence ID" value="AWH92402.1"/>
    <property type="molecule type" value="Genomic_DNA"/>
</dbReference>
<feature type="signal peptide" evidence="2">
    <location>
        <begin position="1"/>
        <end position="22"/>
    </location>
</feature>
<dbReference type="InterPro" id="IPR013207">
    <property type="entry name" value="LGFP"/>
</dbReference>
<proteinExistence type="predicted"/>
<feature type="region of interest" description="Disordered" evidence="1">
    <location>
        <begin position="28"/>
        <end position="67"/>
    </location>
</feature>
<dbReference type="Proteomes" id="UP000244928">
    <property type="component" value="Chromosome"/>
</dbReference>
<keyword evidence="4" id="KW-1185">Reference proteome</keyword>
<evidence type="ECO:0000313" key="3">
    <source>
        <dbReference type="EMBL" id="AWH92402.1"/>
    </source>
</evidence>
<feature type="compositionally biased region" description="Low complexity" evidence="1">
    <location>
        <begin position="28"/>
        <end position="66"/>
    </location>
</feature>
<evidence type="ECO:0000313" key="4">
    <source>
        <dbReference type="Proteomes" id="UP000244928"/>
    </source>
</evidence>
<dbReference type="RefSeq" id="WP_108847644.1">
    <property type="nucleotide sequence ID" value="NZ_CP015449.1"/>
</dbReference>
<accession>A0A2S1R7Z6</accession>